<keyword evidence="3" id="KW-1185">Reference proteome</keyword>
<dbReference type="EMBL" id="PQIB02000005">
    <property type="protein sequence ID" value="RLN19239.1"/>
    <property type="molecule type" value="Genomic_DNA"/>
</dbReference>
<dbReference type="InterPro" id="IPR002083">
    <property type="entry name" value="MATH/TRAF_dom"/>
</dbReference>
<feature type="domain" description="MATH" evidence="1">
    <location>
        <begin position="1"/>
        <end position="45"/>
    </location>
</feature>
<dbReference type="STRING" id="4540.A0A3L6SFE2"/>
<dbReference type="InterPro" id="IPR008974">
    <property type="entry name" value="TRAF-like"/>
</dbReference>
<name>A0A3L6SFE2_PANMI</name>
<organism evidence="2 3">
    <name type="scientific">Panicum miliaceum</name>
    <name type="common">Proso millet</name>
    <name type="synonym">Broomcorn millet</name>
    <dbReference type="NCBI Taxonomy" id="4540"/>
    <lineage>
        <taxon>Eukaryota</taxon>
        <taxon>Viridiplantae</taxon>
        <taxon>Streptophyta</taxon>
        <taxon>Embryophyta</taxon>
        <taxon>Tracheophyta</taxon>
        <taxon>Spermatophyta</taxon>
        <taxon>Magnoliopsida</taxon>
        <taxon>Liliopsida</taxon>
        <taxon>Poales</taxon>
        <taxon>Poaceae</taxon>
        <taxon>PACMAD clade</taxon>
        <taxon>Panicoideae</taxon>
        <taxon>Panicodae</taxon>
        <taxon>Paniceae</taxon>
        <taxon>Panicinae</taxon>
        <taxon>Panicum</taxon>
        <taxon>Panicum sect. Panicum</taxon>
    </lineage>
</organism>
<comment type="caution">
    <text evidence="2">The sequence shown here is derived from an EMBL/GenBank/DDBJ whole genome shotgun (WGS) entry which is preliminary data.</text>
</comment>
<evidence type="ECO:0000259" key="1">
    <source>
        <dbReference type="PROSITE" id="PS50144"/>
    </source>
</evidence>
<dbReference type="OrthoDB" id="1883087at2759"/>
<evidence type="ECO:0000313" key="3">
    <source>
        <dbReference type="Proteomes" id="UP000275267"/>
    </source>
</evidence>
<proteinExistence type="predicted"/>
<sequence>MESRTLTVSNNAPGWGLSRFISLEDFKDSSNGYLVKTKCCFEAEAATIGSSRVEHGLNRSGAKRAFHLPAFASICTRPELLDP</sequence>
<reference evidence="3" key="1">
    <citation type="journal article" date="2019" name="Nat. Commun.">
        <title>The genome of broomcorn millet.</title>
        <authorList>
            <person name="Zou C."/>
            <person name="Miki D."/>
            <person name="Li D."/>
            <person name="Tang Q."/>
            <person name="Xiao L."/>
            <person name="Rajput S."/>
            <person name="Deng P."/>
            <person name="Jia W."/>
            <person name="Huang R."/>
            <person name="Zhang M."/>
            <person name="Sun Y."/>
            <person name="Hu J."/>
            <person name="Fu X."/>
            <person name="Schnable P.S."/>
            <person name="Li F."/>
            <person name="Zhang H."/>
            <person name="Feng B."/>
            <person name="Zhu X."/>
            <person name="Liu R."/>
            <person name="Schnable J.C."/>
            <person name="Zhu J.-K."/>
            <person name="Zhang H."/>
        </authorList>
    </citation>
    <scope>NUCLEOTIDE SEQUENCE [LARGE SCALE GENOMIC DNA]</scope>
</reference>
<dbReference type="AlphaFoldDB" id="A0A3L6SFE2"/>
<dbReference type="PROSITE" id="PS50144">
    <property type="entry name" value="MATH"/>
    <property type="match status" value="1"/>
</dbReference>
<dbReference type="Gene3D" id="2.60.210.10">
    <property type="entry name" value="Apoptosis, Tumor Necrosis Factor Receptor Associated Protein 2, Chain A"/>
    <property type="match status" value="1"/>
</dbReference>
<dbReference type="SUPFAM" id="SSF49599">
    <property type="entry name" value="TRAF domain-like"/>
    <property type="match status" value="1"/>
</dbReference>
<dbReference type="Proteomes" id="UP000275267">
    <property type="component" value="Unassembled WGS sequence"/>
</dbReference>
<gene>
    <name evidence="2" type="ORF">C2845_PM02G11580</name>
</gene>
<evidence type="ECO:0000313" key="2">
    <source>
        <dbReference type="EMBL" id="RLN19239.1"/>
    </source>
</evidence>
<accession>A0A3L6SFE2</accession>
<protein>
    <recommendedName>
        <fullName evidence="1">MATH domain-containing protein</fullName>
    </recommendedName>
</protein>